<dbReference type="OMA" id="IECIWNG"/>
<evidence type="ECO:0000313" key="3">
    <source>
        <dbReference type="Proteomes" id="UP000005222"/>
    </source>
</evidence>
<dbReference type="EMBL" id="FO082046">
    <property type="protein sequence ID" value="CCE87325.1"/>
    <property type="molecule type" value="Genomic_DNA"/>
</dbReference>
<evidence type="ECO:0000313" key="2">
    <source>
        <dbReference type="EMBL" id="CCE87325.1"/>
    </source>
</evidence>
<dbReference type="HOGENOM" id="CLU_1277469_0_0_1"/>
<accession>G8Y066</accession>
<proteinExistence type="predicted"/>
<gene>
    <name evidence="2" type="primary">Piso0_005873</name>
    <name evidence="2" type="ORF">GNLVRS01_PISO0N24455g</name>
</gene>
<evidence type="ECO:0000256" key="1">
    <source>
        <dbReference type="SAM" id="Coils"/>
    </source>
</evidence>
<sequence>MSTNGGDPTDLKAKYAEIAALKKSIEEKKAIRNASLNTKDGKKTIGTNYINKGQNQYKPRPYSPGFNYYKGFTGNRGNYHRNMTVVFNGQGQYENNTETSDTKYVSSISKSGMSLVTSDIYKQDQSKLQQLNEEIKNKKLEAAKARRIKALENIILKNRMSTDGCDRVKIDGDIFAVSNHGDKLIALSLPKGDRPKVVVWNGENYIRKSNGNLKRSVSLRRRYVLHLFAFLEYHLTIIGIQSSTVDISREQVSIFGIVQDLYSECY</sequence>
<organism evidence="2 3">
    <name type="scientific">Pichia sorbitophila (strain ATCC MYA-4447 / BCRC 22081 / CBS 7064 / NBRC 10061 / NRRL Y-12695)</name>
    <name type="common">Hybrid yeast</name>
    <dbReference type="NCBI Taxonomy" id="559304"/>
    <lineage>
        <taxon>Eukaryota</taxon>
        <taxon>Fungi</taxon>
        <taxon>Dikarya</taxon>
        <taxon>Ascomycota</taxon>
        <taxon>Saccharomycotina</taxon>
        <taxon>Pichiomycetes</taxon>
        <taxon>Debaryomycetaceae</taxon>
        <taxon>Millerozyma</taxon>
    </lineage>
</organism>
<keyword evidence="1" id="KW-0175">Coiled coil</keyword>
<dbReference type="eggNOG" id="ENOG502T0U8">
    <property type="taxonomic scope" value="Eukaryota"/>
</dbReference>
<dbReference type="AlphaFoldDB" id="G8Y066"/>
<dbReference type="OrthoDB" id="4010507at2759"/>
<feature type="coiled-coil region" evidence="1">
    <location>
        <begin position="121"/>
        <end position="148"/>
    </location>
</feature>
<name>G8Y066_PICSO</name>
<dbReference type="Proteomes" id="UP000005222">
    <property type="component" value="Chromosome N"/>
</dbReference>
<reference evidence="2 3" key="1">
    <citation type="journal article" date="2012" name="G3 (Bethesda)">
        <title>Pichia sorbitophila, an interspecies yeast hybrid reveals early steps of genome resolution following polyploidization.</title>
        <authorList>
            <person name="Leh Louis V."/>
            <person name="Despons L."/>
            <person name="Friedrich A."/>
            <person name="Martin T."/>
            <person name="Durrens P."/>
            <person name="Casaregola S."/>
            <person name="Neuveglise C."/>
            <person name="Fairhead C."/>
            <person name="Marck C."/>
            <person name="Cruz J.A."/>
            <person name="Straub M.L."/>
            <person name="Kugler V."/>
            <person name="Sacerdot C."/>
            <person name="Uzunov Z."/>
            <person name="Thierry A."/>
            <person name="Weiss S."/>
            <person name="Bleykasten C."/>
            <person name="De Montigny J."/>
            <person name="Jacques N."/>
            <person name="Jung P."/>
            <person name="Lemaire M."/>
            <person name="Mallet S."/>
            <person name="Morel G."/>
            <person name="Richard G.F."/>
            <person name="Sarkar A."/>
            <person name="Savel G."/>
            <person name="Schacherer J."/>
            <person name="Seret M.L."/>
            <person name="Talla E."/>
            <person name="Samson G."/>
            <person name="Jubin C."/>
            <person name="Poulain J."/>
            <person name="Vacherie B."/>
            <person name="Barbe V."/>
            <person name="Pelletier E."/>
            <person name="Sherman D.J."/>
            <person name="Westhof E."/>
            <person name="Weissenbach J."/>
            <person name="Baret P.V."/>
            <person name="Wincker P."/>
            <person name="Gaillardin C."/>
            <person name="Dujon B."/>
            <person name="Souciet J.L."/>
        </authorList>
    </citation>
    <scope>NUCLEOTIDE SEQUENCE [LARGE SCALE GENOMIC DNA]</scope>
    <source>
        <strain evidence="3">ATCC MYA-4447 / BCRC 22081 / CBS 7064 / NBRC 10061 / NRRL Y-12695</strain>
    </source>
</reference>
<protein>
    <submittedName>
        <fullName evidence="2">Piso0_005873 protein</fullName>
    </submittedName>
</protein>
<keyword evidence="3" id="KW-1185">Reference proteome</keyword>
<dbReference type="InParanoid" id="G8Y066"/>